<reference evidence="1" key="1">
    <citation type="submission" date="2025-05" db="UniProtKB">
        <authorList>
            <consortium name="Ensembl"/>
        </authorList>
    </citation>
    <scope>IDENTIFICATION</scope>
</reference>
<dbReference type="Ensembl" id="ENSAPOT00000033452.1">
    <property type="protein sequence ID" value="ENSAPOP00000015963.1"/>
    <property type="gene ID" value="ENSAPOG00000019030.1"/>
</dbReference>
<evidence type="ECO:0008006" key="3">
    <source>
        <dbReference type="Google" id="ProtNLM"/>
    </source>
</evidence>
<dbReference type="Proteomes" id="UP000257200">
    <property type="component" value="Unplaced"/>
</dbReference>
<dbReference type="GeneTree" id="ENSGT00940000180641"/>
<keyword evidence="2" id="KW-1185">Reference proteome</keyword>
<sequence>MGEQPLRVLACGDVEGRLNALFNRVQTIQKKTGQFDLLLCVGEFFGTTPEAEAEWQQYKTGAKKGASVWKTTCFYHDNTPRNCFRTS</sequence>
<evidence type="ECO:0000313" key="1">
    <source>
        <dbReference type="Ensembl" id="ENSAPOP00000015963.1"/>
    </source>
</evidence>
<protein>
    <recommendedName>
        <fullName evidence="3">Calcineurin-like phosphoesterase domain-containing protein</fullName>
    </recommendedName>
</protein>
<dbReference type="AlphaFoldDB" id="A0A3Q1FFW5"/>
<evidence type="ECO:0000313" key="2">
    <source>
        <dbReference type="Proteomes" id="UP000257200"/>
    </source>
</evidence>
<accession>A0A3Q1FFW5</accession>
<name>A0A3Q1FFW5_9TELE</name>
<dbReference type="STRING" id="80966.ENSAPOP00000015963"/>
<proteinExistence type="predicted"/>
<dbReference type="Ensembl" id="ENSAPOT00000024877.1">
    <property type="protein sequence ID" value="ENSAPOP00000016003.1"/>
    <property type="gene ID" value="ENSAPOG00000000533.1"/>
</dbReference>
<organism evidence="1 2">
    <name type="scientific">Acanthochromis polyacanthus</name>
    <name type="common">spiny chromis</name>
    <dbReference type="NCBI Taxonomy" id="80966"/>
    <lineage>
        <taxon>Eukaryota</taxon>
        <taxon>Metazoa</taxon>
        <taxon>Chordata</taxon>
        <taxon>Craniata</taxon>
        <taxon>Vertebrata</taxon>
        <taxon>Euteleostomi</taxon>
        <taxon>Actinopterygii</taxon>
        <taxon>Neopterygii</taxon>
        <taxon>Teleostei</taxon>
        <taxon>Neoteleostei</taxon>
        <taxon>Acanthomorphata</taxon>
        <taxon>Ovalentaria</taxon>
        <taxon>Pomacentridae</taxon>
        <taxon>Acanthochromis</taxon>
    </lineage>
</organism>